<accession>A0A5B7F717</accession>
<feature type="compositionally biased region" description="Basic and acidic residues" evidence="1">
    <location>
        <begin position="37"/>
        <end position="46"/>
    </location>
</feature>
<organism evidence="2 3">
    <name type="scientific">Portunus trituberculatus</name>
    <name type="common">Swimming crab</name>
    <name type="synonym">Neptunus trituberculatus</name>
    <dbReference type="NCBI Taxonomy" id="210409"/>
    <lineage>
        <taxon>Eukaryota</taxon>
        <taxon>Metazoa</taxon>
        <taxon>Ecdysozoa</taxon>
        <taxon>Arthropoda</taxon>
        <taxon>Crustacea</taxon>
        <taxon>Multicrustacea</taxon>
        <taxon>Malacostraca</taxon>
        <taxon>Eumalacostraca</taxon>
        <taxon>Eucarida</taxon>
        <taxon>Decapoda</taxon>
        <taxon>Pleocyemata</taxon>
        <taxon>Brachyura</taxon>
        <taxon>Eubrachyura</taxon>
        <taxon>Portunoidea</taxon>
        <taxon>Portunidae</taxon>
        <taxon>Portuninae</taxon>
        <taxon>Portunus</taxon>
    </lineage>
</organism>
<dbReference type="Proteomes" id="UP000324222">
    <property type="component" value="Unassembled WGS sequence"/>
</dbReference>
<proteinExistence type="predicted"/>
<dbReference type="EMBL" id="VSRR010004891">
    <property type="protein sequence ID" value="MPC41019.1"/>
    <property type="molecule type" value="Genomic_DNA"/>
</dbReference>
<protein>
    <submittedName>
        <fullName evidence="2">Uncharacterized protein</fullName>
    </submittedName>
</protein>
<feature type="region of interest" description="Disordered" evidence="1">
    <location>
        <begin position="1"/>
        <end position="106"/>
    </location>
</feature>
<name>A0A5B7F717_PORTR</name>
<feature type="compositionally biased region" description="Low complexity" evidence="1">
    <location>
        <begin position="17"/>
        <end position="33"/>
    </location>
</feature>
<evidence type="ECO:0000313" key="2">
    <source>
        <dbReference type="EMBL" id="MPC41019.1"/>
    </source>
</evidence>
<dbReference type="AlphaFoldDB" id="A0A5B7F717"/>
<comment type="caution">
    <text evidence="2">The sequence shown here is derived from an EMBL/GenBank/DDBJ whole genome shotgun (WGS) entry which is preliminary data.</text>
</comment>
<gene>
    <name evidence="2" type="ORF">E2C01_034599</name>
</gene>
<keyword evidence="3" id="KW-1185">Reference proteome</keyword>
<feature type="compositionally biased region" description="Polar residues" evidence="1">
    <location>
        <begin position="7"/>
        <end position="16"/>
    </location>
</feature>
<evidence type="ECO:0000256" key="1">
    <source>
        <dbReference type="SAM" id="MobiDB-lite"/>
    </source>
</evidence>
<evidence type="ECO:0000313" key="3">
    <source>
        <dbReference type="Proteomes" id="UP000324222"/>
    </source>
</evidence>
<feature type="compositionally biased region" description="Basic and acidic residues" evidence="1">
    <location>
        <begin position="67"/>
        <end position="94"/>
    </location>
</feature>
<sequence>MPPTFPRGSSPTKTRYSFSSHFPPLPRLPSSSSAGLEGERKREVGESGRSPIYMLISPGTPRKGHFRAGERQTEQQRDKQRQAPGEGGRHKVSEAAKCQVKGARLH</sequence>
<reference evidence="2 3" key="1">
    <citation type="submission" date="2019-05" db="EMBL/GenBank/DDBJ databases">
        <title>Another draft genome of Portunus trituberculatus and its Hox gene families provides insights of decapod evolution.</title>
        <authorList>
            <person name="Jeong J.-H."/>
            <person name="Song I."/>
            <person name="Kim S."/>
            <person name="Choi T."/>
            <person name="Kim D."/>
            <person name="Ryu S."/>
            <person name="Kim W."/>
        </authorList>
    </citation>
    <scope>NUCLEOTIDE SEQUENCE [LARGE SCALE GENOMIC DNA]</scope>
    <source>
        <tissue evidence="2">Muscle</tissue>
    </source>
</reference>